<dbReference type="GO" id="GO:0016301">
    <property type="term" value="F:kinase activity"/>
    <property type="evidence" value="ECO:0007669"/>
    <property type="project" value="UniProtKB-KW"/>
</dbReference>
<dbReference type="Pfam" id="PF00367">
    <property type="entry name" value="PTS_EIIB"/>
    <property type="match status" value="1"/>
</dbReference>
<dbReference type="Pfam" id="PF02378">
    <property type="entry name" value="PTS_EIIC"/>
    <property type="match status" value="1"/>
</dbReference>
<dbReference type="InterPro" id="IPR050558">
    <property type="entry name" value="PTS_Sugar-Specific_Components"/>
</dbReference>
<evidence type="ECO:0000256" key="2">
    <source>
        <dbReference type="ARBA" id="ARBA00022448"/>
    </source>
</evidence>
<keyword evidence="8" id="KW-0418">Kinase</keyword>
<evidence type="ECO:0000259" key="14">
    <source>
        <dbReference type="PROSITE" id="PS51103"/>
    </source>
</evidence>
<feature type="transmembrane region" description="Helical" evidence="12">
    <location>
        <begin position="252"/>
        <end position="270"/>
    </location>
</feature>
<feature type="transmembrane region" description="Helical" evidence="12">
    <location>
        <begin position="114"/>
        <end position="135"/>
    </location>
</feature>
<organism evidence="15 16">
    <name type="scientific">Ruoffia halotolerans</name>
    <dbReference type="NCBI Taxonomy" id="2748684"/>
    <lineage>
        <taxon>Bacteria</taxon>
        <taxon>Bacillati</taxon>
        <taxon>Bacillota</taxon>
        <taxon>Bacilli</taxon>
        <taxon>Lactobacillales</taxon>
        <taxon>Aerococcaceae</taxon>
        <taxon>Ruoffia</taxon>
    </lineage>
</organism>
<dbReference type="GO" id="GO:0005886">
    <property type="term" value="C:plasma membrane"/>
    <property type="evidence" value="ECO:0007669"/>
    <property type="project" value="UniProtKB-SubCell"/>
</dbReference>
<dbReference type="PROSITE" id="PS01035">
    <property type="entry name" value="PTS_EIIB_TYPE_1_CYS"/>
    <property type="match status" value="1"/>
</dbReference>
<reference evidence="15 16" key="1">
    <citation type="submission" date="2020-06" db="EMBL/GenBank/DDBJ databases">
        <title>Reclassification of Facklamia ignava, Facklamia soureckii and Facklami tabacinasalis as Falseniella iganva gen. nov., comb. nov., Hutsoniella ignava gen. nov., comb. nov., and Ruoffia tabacinasalis gen. nov., comb. nov and description of Ruoffia haltotolerans sp. nov., isolated from hypersaline Inland Sea of Qatar.</title>
        <authorList>
            <person name="Fotedar R."/>
            <person name="Sankaranarayanan K."/>
            <person name="Lawson P."/>
            <person name="Caldwell M."/>
            <person name="Zeyara A."/>
            <person name="Al Malki A."/>
            <person name="Ali M."/>
        </authorList>
    </citation>
    <scope>NUCLEOTIDE SEQUENCE [LARGE SCALE GENOMIC DNA]</scope>
    <source>
        <strain evidence="15 16">INB8</strain>
    </source>
</reference>
<evidence type="ECO:0000256" key="12">
    <source>
        <dbReference type="SAM" id="Phobius"/>
    </source>
</evidence>
<dbReference type="PANTHER" id="PTHR30175:SF7">
    <property type="entry name" value="NEGATIVE REGULATOR OF SACY ACTIVITY"/>
    <property type="match status" value="1"/>
</dbReference>
<feature type="transmembrane region" description="Helical" evidence="12">
    <location>
        <begin position="147"/>
        <end position="167"/>
    </location>
</feature>
<feature type="active site" description="Phosphocysteine intermediate; for EIIB activity" evidence="11">
    <location>
        <position position="27"/>
    </location>
</feature>
<accession>A0A839A7X0</accession>
<evidence type="ECO:0000313" key="16">
    <source>
        <dbReference type="Proteomes" id="UP000571018"/>
    </source>
</evidence>
<feature type="transmembrane region" description="Helical" evidence="12">
    <location>
        <begin position="174"/>
        <end position="193"/>
    </location>
</feature>
<dbReference type="GO" id="GO:0008982">
    <property type="term" value="F:protein-N(PI)-phosphohistidine-sugar phosphotransferase activity"/>
    <property type="evidence" value="ECO:0007669"/>
    <property type="project" value="InterPro"/>
</dbReference>
<keyword evidence="6" id="KW-0598">Phosphotransferase system</keyword>
<dbReference type="Proteomes" id="UP000571018">
    <property type="component" value="Unassembled WGS sequence"/>
</dbReference>
<dbReference type="PROSITE" id="PS51098">
    <property type="entry name" value="PTS_EIIB_TYPE_1"/>
    <property type="match status" value="1"/>
</dbReference>
<dbReference type="GO" id="GO:0009401">
    <property type="term" value="P:phosphoenolpyruvate-dependent sugar phosphotransferase system"/>
    <property type="evidence" value="ECO:0007669"/>
    <property type="project" value="UniProtKB-KW"/>
</dbReference>
<dbReference type="InterPro" id="IPR003352">
    <property type="entry name" value="PTS_EIIC"/>
</dbReference>
<keyword evidence="5" id="KW-0808">Transferase</keyword>
<dbReference type="FunFam" id="3.30.1360.60:FF:000001">
    <property type="entry name" value="PTS system glucose-specific IIBC component PtsG"/>
    <property type="match status" value="1"/>
</dbReference>
<sequence length="457" mass="49288">MGKYDKSIEQLLDVIGGKENIKNYEHCATRLRVVLKDDSKLDKEKADNIEESKGYFFSTGQHQFIFGTGKVNEVTKELDEYLGKSSSDDDGSMKDDIYANLNPVQKVVRILADILVPLIPALVTTGLLMGLRGLLVELGLEMTEDVAGLFAMLTDTAFAFLPVLIAYSATRKFGGNPLLGIVVGLMMVAPQLPNAYDVRGGSASPINIFGIDIYGYQGSIFPAILAGWMISKLDKWLRTWVPKVMDLIVTPFLTITITIGVILFLLGPIIQVIESFVIDGIVTLINAPLGIGYIVFGALQQLIVITGLHHSIGLIEITLLSDTGLNVIQPLTTVSMAGQFGAAIGTAFLMKDQVKRTNMISSAVPTLFGITEPLLFGVNMRSLRIFGSGIVAGAVGGFLIYLFDLAATGMGITFIPGLLLYTGSLTALAQYIIVSLAAFIVGFILVRLQGKAIREEV</sequence>
<name>A0A839A7X0_9LACT</name>
<keyword evidence="16" id="KW-1185">Reference proteome</keyword>
<dbReference type="SUPFAM" id="SSF55604">
    <property type="entry name" value="Glucose permease domain IIB"/>
    <property type="match status" value="1"/>
</dbReference>
<feature type="domain" description="PTS EIIC type-1" evidence="14">
    <location>
        <begin position="109"/>
        <end position="457"/>
    </location>
</feature>
<feature type="transmembrane region" description="Helical" evidence="12">
    <location>
        <begin position="427"/>
        <end position="446"/>
    </location>
</feature>
<protein>
    <submittedName>
        <fullName evidence="15">PTS transporter subunit EIIC</fullName>
    </submittedName>
</protein>
<dbReference type="Gene3D" id="3.30.1360.60">
    <property type="entry name" value="Glucose permease domain IIB"/>
    <property type="match status" value="1"/>
</dbReference>
<evidence type="ECO:0000256" key="4">
    <source>
        <dbReference type="ARBA" id="ARBA00022597"/>
    </source>
</evidence>
<feature type="transmembrane region" description="Helical" evidence="12">
    <location>
        <begin position="276"/>
        <end position="295"/>
    </location>
</feature>
<keyword evidence="2" id="KW-0813">Transport</keyword>
<evidence type="ECO:0000256" key="6">
    <source>
        <dbReference type="ARBA" id="ARBA00022683"/>
    </source>
</evidence>
<gene>
    <name evidence="15" type="ORF">HW423_09835</name>
</gene>
<dbReference type="PROSITE" id="PS51103">
    <property type="entry name" value="PTS_EIIC_TYPE_1"/>
    <property type="match status" value="1"/>
</dbReference>
<evidence type="ECO:0000256" key="11">
    <source>
        <dbReference type="PROSITE-ProRule" id="PRU00421"/>
    </source>
</evidence>
<comment type="subcellular location">
    <subcellularLocation>
        <location evidence="1">Cell membrane</location>
        <topology evidence="1">Multi-pass membrane protein</topology>
    </subcellularLocation>
</comment>
<evidence type="ECO:0000256" key="8">
    <source>
        <dbReference type="ARBA" id="ARBA00022777"/>
    </source>
</evidence>
<comment type="caution">
    <text evidence="15">The sequence shown here is derived from an EMBL/GenBank/DDBJ whole genome shotgun (WGS) entry which is preliminary data.</text>
</comment>
<dbReference type="InterPro" id="IPR018113">
    <property type="entry name" value="PTrfase_EIIB_Cys"/>
</dbReference>
<evidence type="ECO:0000256" key="1">
    <source>
        <dbReference type="ARBA" id="ARBA00004651"/>
    </source>
</evidence>
<dbReference type="InterPro" id="IPR013013">
    <property type="entry name" value="PTS_EIIC_1"/>
</dbReference>
<keyword evidence="7 12" id="KW-0812">Transmembrane</keyword>
<dbReference type="AlphaFoldDB" id="A0A839A7X0"/>
<dbReference type="EMBL" id="JACAOA010000036">
    <property type="protein sequence ID" value="MBA5730082.1"/>
    <property type="molecule type" value="Genomic_DNA"/>
</dbReference>
<dbReference type="RefSeq" id="WP_218931738.1">
    <property type="nucleotide sequence ID" value="NZ_JACAOA010000036.1"/>
</dbReference>
<dbReference type="CDD" id="cd00212">
    <property type="entry name" value="PTS_IIB_glc"/>
    <property type="match status" value="1"/>
</dbReference>
<dbReference type="PANTHER" id="PTHR30175">
    <property type="entry name" value="PHOSPHOTRANSFERASE SYSTEM TRANSPORT PROTEIN"/>
    <property type="match status" value="1"/>
</dbReference>
<feature type="transmembrane region" description="Helical" evidence="12">
    <location>
        <begin position="390"/>
        <end position="415"/>
    </location>
</feature>
<evidence type="ECO:0000256" key="5">
    <source>
        <dbReference type="ARBA" id="ARBA00022679"/>
    </source>
</evidence>
<dbReference type="InterPro" id="IPR001996">
    <property type="entry name" value="PTS_IIB_1"/>
</dbReference>
<proteinExistence type="predicted"/>
<dbReference type="GO" id="GO:0090589">
    <property type="term" value="F:protein-phosphocysteine-trehalose phosphotransferase system transporter activity"/>
    <property type="evidence" value="ECO:0007669"/>
    <property type="project" value="TreeGrafter"/>
</dbReference>
<evidence type="ECO:0000259" key="13">
    <source>
        <dbReference type="PROSITE" id="PS51098"/>
    </source>
</evidence>
<evidence type="ECO:0000256" key="9">
    <source>
        <dbReference type="ARBA" id="ARBA00022989"/>
    </source>
</evidence>
<evidence type="ECO:0000256" key="10">
    <source>
        <dbReference type="ARBA" id="ARBA00023136"/>
    </source>
</evidence>
<feature type="transmembrane region" description="Helical" evidence="12">
    <location>
        <begin position="327"/>
        <end position="350"/>
    </location>
</feature>
<evidence type="ECO:0000256" key="3">
    <source>
        <dbReference type="ARBA" id="ARBA00022475"/>
    </source>
</evidence>
<keyword evidence="10 12" id="KW-0472">Membrane</keyword>
<feature type="domain" description="PTS EIIB type-1" evidence="13">
    <location>
        <begin position="5"/>
        <end position="88"/>
    </location>
</feature>
<evidence type="ECO:0000256" key="7">
    <source>
        <dbReference type="ARBA" id="ARBA00022692"/>
    </source>
</evidence>
<evidence type="ECO:0000313" key="15">
    <source>
        <dbReference type="EMBL" id="MBA5730082.1"/>
    </source>
</evidence>
<dbReference type="GO" id="GO:0015771">
    <property type="term" value="P:trehalose transport"/>
    <property type="evidence" value="ECO:0007669"/>
    <property type="project" value="TreeGrafter"/>
</dbReference>
<keyword evidence="9 12" id="KW-1133">Transmembrane helix</keyword>
<keyword evidence="4" id="KW-0762">Sugar transport</keyword>
<dbReference type="InterPro" id="IPR036878">
    <property type="entry name" value="Glu_permease_IIB"/>
</dbReference>
<keyword evidence="3" id="KW-1003">Cell membrane</keyword>